<dbReference type="PANTHER" id="PTHR36925">
    <property type="entry name" value="COBALT-PRECORRIN-6A REDUCTASE"/>
    <property type="match status" value="1"/>
</dbReference>
<accession>A0ABT0D9V1</accession>
<evidence type="ECO:0000256" key="2">
    <source>
        <dbReference type="ARBA" id="ARBA00022573"/>
    </source>
</evidence>
<protein>
    <submittedName>
        <fullName evidence="4">Cobalt-precorrin-6A reductase</fullName>
        <ecNumber evidence="4">1.3.1.106</ecNumber>
    </submittedName>
</protein>
<dbReference type="PROSITE" id="PS51014">
    <property type="entry name" value="COBK_CBIJ"/>
    <property type="match status" value="1"/>
</dbReference>
<evidence type="ECO:0000313" key="5">
    <source>
        <dbReference type="Proteomes" id="UP001203284"/>
    </source>
</evidence>
<keyword evidence="3 4" id="KW-0560">Oxidoreductase</keyword>
<dbReference type="Proteomes" id="UP001203284">
    <property type="component" value="Unassembled WGS sequence"/>
</dbReference>
<dbReference type="Pfam" id="PF02571">
    <property type="entry name" value="CbiJ"/>
    <property type="match status" value="1"/>
</dbReference>
<dbReference type="NCBIfam" id="NF005968">
    <property type="entry name" value="PRK08057.1-2"/>
    <property type="match status" value="1"/>
</dbReference>
<keyword evidence="2" id="KW-0169">Cobalamin biosynthesis</keyword>
<dbReference type="EMBL" id="JALKCH010000004">
    <property type="protein sequence ID" value="MCK0196577.1"/>
    <property type="molecule type" value="Genomic_DNA"/>
</dbReference>
<sequence>MKGSIRRILLLGGTTEARQIAEALASRRDIALTVSLAGRTRNPAPLPVPTRIGGFGGADGLASVLRQEGFDALVDATHPFAAAISANAANAARRAGVPMLALARPCWQRQAGDDWCEVPDVAGAVVALGAVPRRVFVALGRNEVRTVEAAPQHLYLLRSVDPVEPPLNVPLAGTIEARGPFAEEDERALLEAHAIEIVLAKNSGGAAGYGKIAAARALGLKVVLVTPPARPDVPTVASVAGVLAFIEALPPSTHPAAFAAPMAERGA</sequence>
<dbReference type="EC" id="1.3.1.106" evidence="4"/>
<dbReference type="PANTHER" id="PTHR36925:SF1">
    <property type="entry name" value="COBALT-PRECORRIN-6A REDUCTASE"/>
    <property type="match status" value="1"/>
</dbReference>
<name>A0ABT0D9V1_9HYPH</name>
<evidence type="ECO:0000313" key="4">
    <source>
        <dbReference type="EMBL" id="MCK0196577.1"/>
    </source>
</evidence>
<dbReference type="GO" id="GO:0016491">
    <property type="term" value="F:oxidoreductase activity"/>
    <property type="evidence" value="ECO:0007669"/>
    <property type="project" value="UniProtKB-KW"/>
</dbReference>
<keyword evidence="5" id="KW-1185">Reference proteome</keyword>
<comment type="caution">
    <text evidence="4">The sequence shown here is derived from an EMBL/GenBank/DDBJ whole genome shotgun (WGS) entry which is preliminary data.</text>
</comment>
<reference evidence="4 5" key="1">
    <citation type="submission" date="2022-04" db="EMBL/GenBank/DDBJ databases">
        <authorList>
            <person name="Grouzdev D.S."/>
            <person name="Pantiukh K.S."/>
            <person name="Krutkina M.S."/>
        </authorList>
    </citation>
    <scope>NUCLEOTIDE SEQUENCE [LARGE SCALE GENOMIC DNA]</scope>
    <source>
        <strain evidence="4 5">6x-1</strain>
    </source>
</reference>
<gene>
    <name evidence="4" type="ORF">MWN34_06580</name>
</gene>
<evidence type="ECO:0000256" key="3">
    <source>
        <dbReference type="ARBA" id="ARBA00023002"/>
    </source>
</evidence>
<evidence type="ECO:0000256" key="1">
    <source>
        <dbReference type="ARBA" id="ARBA00004953"/>
    </source>
</evidence>
<dbReference type="InterPro" id="IPR003723">
    <property type="entry name" value="Precorrin-6x_reduct"/>
</dbReference>
<dbReference type="RefSeq" id="WP_247027812.1">
    <property type="nucleotide sequence ID" value="NZ_JALKCH010000004.1"/>
</dbReference>
<comment type="pathway">
    <text evidence="1">Cofactor biosynthesis; adenosylcobalamin biosynthesis.</text>
</comment>
<proteinExistence type="predicted"/>
<organism evidence="4 5">
    <name type="scientific">Ancylobacter crimeensis</name>
    <dbReference type="NCBI Taxonomy" id="2579147"/>
    <lineage>
        <taxon>Bacteria</taxon>
        <taxon>Pseudomonadati</taxon>
        <taxon>Pseudomonadota</taxon>
        <taxon>Alphaproteobacteria</taxon>
        <taxon>Hyphomicrobiales</taxon>
        <taxon>Xanthobacteraceae</taxon>
        <taxon>Ancylobacter</taxon>
    </lineage>
</organism>